<keyword evidence="2" id="KW-0732">Signal</keyword>
<protein>
    <submittedName>
        <fullName evidence="3">Uncharacterized protein</fullName>
    </submittedName>
</protein>
<accession>A0A401W782</accession>
<gene>
    <name evidence="3" type="ORF">GKJPGBOP_04919</name>
</gene>
<reference evidence="3 4" key="1">
    <citation type="submission" date="2018-11" db="EMBL/GenBank/DDBJ databases">
        <title>Whole genome sequence of Streptomyces paromomycinus NBRC 15454(T).</title>
        <authorList>
            <person name="Komaki H."/>
            <person name="Tamura T."/>
        </authorList>
    </citation>
    <scope>NUCLEOTIDE SEQUENCE [LARGE SCALE GENOMIC DNA]</scope>
    <source>
        <strain evidence="3 4">NBRC 15454</strain>
    </source>
</reference>
<sequence length="109" mass="11345">MRLRPVLATAAAVLSLSATGLTGAAVAAAPADPAPPVSFGGQSNDDSANGEGRGERDYPGTIGWGHKPYQLLGDRNGRYVITAVNKTDTDRLPTCYRDLYATPASSICH</sequence>
<dbReference type="Proteomes" id="UP000286746">
    <property type="component" value="Unassembled WGS sequence"/>
</dbReference>
<comment type="caution">
    <text evidence="3">The sequence shown here is derived from an EMBL/GenBank/DDBJ whole genome shotgun (WGS) entry which is preliminary data.</text>
</comment>
<feature type="chain" id="PRO_5039034786" evidence="2">
    <location>
        <begin position="25"/>
        <end position="109"/>
    </location>
</feature>
<evidence type="ECO:0000313" key="3">
    <source>
        <dbReference type="EMBL" id="GCD45197.1"/>
    </source>
</evidence>
<keyword evidence="4" id="KW-1185">Reference proteome</keyword>
<evidence type="ECO:0000256" key="2">
    <source>
        <dbReference type="SAM" id="SignalP"/>
    </source>
</evidence>
<name>A0A401W782_STREY</name>
<organism evidence="3 4">
    <name type="scientific">Streptomyces paromomycinus</name>
    <name type="common">Streptomyces rimosus subsp. paromomycinus</name>
    <dbReference type="NCBI Taxonomy" id="92743"/>
    <lineage>
        <taxon>Bacteria</taxon>
        <taxon>Bacillati</taxon>
        <taxon>Actinomycetota</taxon>
        <taxon>Actinomycetes</taxon>
        <taxon>Kitasatosporales</taxon>
        <taxon>Streptomycetaceae</taxon>
        <taxon>Streptomyces</taxon>
    </lineage>
</organism>
<feature type="region of interest" description="Disordered" evidence="1">
    <location>
        <begin position="32"/>
        <end position="62"/>
    </location>
</feature>
<feature type="signal peptide" evidence="2">
    <location>
        <begin position="1"/>
        <end position="24"/>
    </location>
</feature>
<dbReference type="RefSeq" id="WP_125055838.1">
    <property type="nucleotide sequence ID" value="NZ_BHZD01000001.1"/>
</dbReference>
<proteinExistence type="predicted"/>
<dbReference type="AlphaFoldDB" id="A0A401W782"/>
<evidence type="ECO:0000256" key="1">
    <source>
        <dbReference type="SAM" id="MobiDB-lite"/>
    </source>
</evidence>
<dbReference type="EMBL" id="BHZD01000001">
    <property type="protein sequence ID" value="GCD45197.1"/>
    <property type="molecule type" value="Genomic_DNA"/>
</dbReference>
<evidence type="ECO:0000313" key="4">
    <source>
        <dbReference type="Proteomes" id="UP000286746"/>
    </source>
</evidence>